<feature type="transmembrane region" description="Helical" evidence="1">
    <location>
        <begin position="37"/>
        <end position="55"/>
    </location>
</feature>
<feature type="transmembrane region" description="Helical" evidence="1">
    <location>
        <begin position="94"/>
        <end position="114"/>
    </location>
</feature>
<dbReference type="InterPro" id="IPR000160">
    <property type="entry name" value="GGDEF_dom"/>
</dbReference>
<feature type="transmembrane region" description="Helical" evidence="1">
    <location>
        <begin position="6"/>
        <end position="25"/>
    </location>
</feature>
<dbReference type="InterPro" id="IPR029787">
    <property type="entry name" value="Nucleotide_cyclase"/>
</dbReference>
<keyword evidence="1" id="KW-1133">Transmembrane helix</keyword>
<dbReference type="Pfam" id="PF00990">
    <property type="entry name" value="GGDEF"/>
    <property type="match status" value="1"/>
</dbReference>
<dbReference type="CDD" id="cd01949">
    <property type="entry name" value="GGDEF"/>
    <property type="match status" value="1"/>
</dbReference>
<name>A0A7W9YCV4_9HYPH</name>
<comment type="caution">
    <text evidence="3">The sequence shown here is derived from an EMBL/GenBank/DDBJ whole genome shotgun (WGS) entry which is preliminary data.</text>
</comment>
<feature type="transmembrane region" description="Helical" evidence="1">
    <location>
        <begin position="187"/>
        <end position="206"/>
    </location>
</feature>
<keyword evidence="1" id="KW-0812">Transmembrane</keyword>
<dbReference type="InterPro" id="IPR043128">
    <property type="entry name" value="Rev_trsase/Diguanyl_cyclase"/>
</dbReference>
<dbReference type="Gene3D" id="3.30.70.270">
    <property type="match status" value="1"/>
</dbReference>
<dbReference type="InterPro" id="IPR052163">
    <property type="entry name" value="DGC-Regulatory_Protein"/>
</dbReference>
<keyword evidence="1" id="KW-0472">Membrane</keyword>
<evidence type="ECO:0000313" key="4">
    <source>
        <dbReference type="Proteomes" id="UP000547879"/>
    </source>
</evidence>
<dbReference type="FunFam" id="3.30.70.270:FF:000001">
    <property type="entry name" value="Diguanylate cyclase domain protein"/>
    <property type="match status" value="1"/>
</dbReference>
<dbReference type="EMBL" id="JACHEG010000017">
    <property type="protein sequence ID" value="MBB6166290.1"/>
    <property type="molecule type" value="Genomic_DNA"/>
</dbReference>
<dbReference type="PANTHER" id="PTHR46663:SF2">
    <property type="entry name" value="GGDEF DOMAIN-CONTAINING PROTEIN"/>
    <property type="match status" value="1"/>
</dbReference>
<dbReference type="SMART" id="SM00267">
    <property type="entry name" value="GGDEF"/>
    <property type="match status" value="1"/>
</dbReference>
<dbReference type="Proteomes" id="UP000547879">
    <property type="component" value="Unassembled WGS sequence"/>
</dbReference>
<reference evidence="3 4" key="1">
    <citation type="submission" date="2020-08" db="EMBL/GenBank/DDBJ databases">
        <title>Genomic Encyclopedia of Type Strains, Phase IV (KMG-IV): sequencing the most valuable type-strain genomes for metagenomic binning, comparative biology and taxonomic classification.</title>
        <authorList>
            <person name="Goeker M."/>
        </authorList>
    </citation>
    <scope>NUCLEOTIDE SEQUENCE [LARGE SCALE GENOMIC DNA]</scope>
    <source>
        <strain evidence="3 4">DSM 100734</strain>
    </source>
</reference>
<gene>
    <name evidence="3" type="ORF">HNQ72_006141</name>
</gene>
<evidence type="ECO:0000259" key="2">
    <source>
        <dbReference type="PROSITE" id="PS50887"/>
    </source>
</evidence>
<keyword evidence="4" id="KW-1185">Reference proteome</keyword>
<dbReference type="SUPFAM" id="SSF55073">
    <property type="entry name" value="Nucleotide cyclase"/>
    <property type="match status" value="1"/>
</dbReference>
<dbReference type="AlphaFoldDB" id="A0A7W9YCV4"/>
<dbReference type="NCBIfam" id="TIGR00254">
    <property type="entry name" value="GGDEF"/>
    <property type="match status" value="1"/>
</dbReference>
<feature type="transmembrane region" description="Helical" evidence="1">
    <location>
        <begin position="61"/>
        <end position="82"/>
    </location>
</feature>
<sequence>MPDFFTLYLVVLLLNLSHCIIWGLIVFRYPDLRAARYWLAGSALNAAGGVLLSVQGEVAHIALTVGANTLVVLGFYLNMCGVRRFHGAAMRWKLVVTLICISSLVMVGTFNTWYGRNPMYTTAQALPLFLTAIFLVRNYRRELGAIVSSSALIAGGLAHGTIAVGNTLILTGLAPEMNMRSAASIDLLVFLFAGVVWNFGFLLSSVDELRAEVERLVNEDDLTGLASRRLFLNRLSTECAAVGQNSVFSLMLFDLDRFKSINDKHGHAAGDAALKHAAEIIRLQLQQKDVFARLGGDEFALLLPRTDVERASAVARNIVSALMEAPLLWRGIQIPVAASIGIAPAQGPAVNAETLMEAADNALYETKRRGRNGYTFANSAHRGRLPPAQHFVIEIPHTEVALAAG</sequence>
<feature type="domain" description="GGDEF" evidence="2">
    <location>
        <begin position="246"/>
        <end position="379"/>
    </location>
</feature>
<dbReference type="PANTHER" id="PTHR46663">
    <property type="entry name" value="DIGUANYLATE CYCLASE DGCT-RELATED"/>
    <property type="match status" value="1"/>
</dbReference>
<accession>A0A7W9YCV4</accession>
<evidence type="ECO:0000256" key="1">
    <source>
        <dbReference type="SAM" id="Phobius"/>
    </source>
</evidence>
<dbReference type="GO" id="GO:0003824">
    <property type="term" value="F:catalytic activity"/>
    <property type="evidence" value="ECO:0007669"/>
    <property type="project" value="UniProtKB-ARBA"/>
</dbReference>
<protein>
    <submittedName>
        <fullName evidence="3">Diguanylate cyclase (GGDEF)-like protein</fullName>
    </submittedName>
</protein>
<dbReference type="PROSITE" id="PS50887">
    <property type="entry name" value="GGDEF"/>
    <property type="match status" value="1"/>
</dbReference>
<proteinExistence type="predicted"/>
<dbReference type="RefSeq" id="WP_183998252.1">
    <property type="nucleotide sequence ID" value="NZ_BMHW01000020.1"/>
</dbReference>
<organism evidence="3 4">
    <name type="scientific">Rhizobium wenxiniae</name>
    <dbReference type="NCBI Taxonomy" id="1737357"/>
    <lineage>
        <taxon>Bacteria</taxon>
        <taxon>Pseudomonadati</taxon>
        <taxon>Pseudomonadota</taxon>
        <taxon>Alphaproteobacteria</taxon>
        <taxon>Hyphomicrobiales</taxon>
        <taxon>Rhizobiaceae</taxon>
        <taxon>Rhizobium/Agrobacterium group</taxon>
        <taxon>Rhizobium</taxon>
    </lineage>
</organism>
<evidence type="ECO:0000313" key="3">
    <source>
        <dbReference type="EMBL" id="MBB6166290.1"/>
    </source>
</evidence>
<feature type="transmembrane region" description="Helical" evidence="1">
    <location>
        <begin position="151"/>
        <end position="175"/>
    </location>
</feature>
<feature type="transmembrane region" description="Helical" evidence="1">
    <location>
        <begin position="120"/>
        <end position="139"/>
    </location>
</feature>